<comment type="catalytic activity">
    <reaction evidence="8 9">
        <text>(R)-4'-phosphopantetheine + ATP + H(+) = 3'-dephospho-CoA + diphosphate</text>
        <dbReference type="Rhea" id="RHEA:19801"/>
        <dbReference type="ChEBI" id="CHEBI:15378"/>
        <dbReference type="ChEBI" id="CHEBI:30616"/>
        <dbReference type="ChEBI" id="CHEBI:33019"/>
        <dbReference type="ChEBI" id="CHEBI:57328"/>
        <dbReference type="ChEBI" id="CHEBI:61723"/>
        <dbReference type="EC" id="2.7.7.3"/>
    </reaction>
</comment>
<feature type="binding site" evidence="9">
    <location>
        <position position="17"/>
    </location>
    <ligand>
        <name>ATP</name>
        <dbReference type="ChEBI" id="CHEBI:30616"/>
    </ligand>
</feature>
<dbReference type="InterPro" id="IPR001980">
    <property type="entry name" value="PPAT"/>
</dbReference>
<dbReference type="GO" id="GO:0005737">
    <property type="term" value="C:cytoplasm"/>
    <property type="evidence" value="ECO:0007669"/>
    <property type="project" value="UniProtKB-SubCell"/>
</dbReference>
<dbReference type="GO" id="GO:0005524">
    <property type="term" value="F:ATP binding"/>
    <property type="evidence" value="ECO:0007669"/>
    <property type="project" value="UniProtKB-KW"/>
</dbReference>
<proteinExistence type="inferred from homology"/>
<dbReference type="InterPro" id="IPR004821">
    <property type="entry name" value="Cyt_trans-like"/>
</dbReference>
<keyword evidence="2 9" id="KW-0808">Transferase</keyword>
<dbReference type="HAMAP" id="MF_00151">
    <property type="entry name" value="PPAT_bact"/>
    <property type="match status" value="1"/>
</dbReference>
<evidence type="ECO:0000256" key="5">
    <source>
        <dbReference type="ARBA" id="ARBA00022840"/>
    </source>
</evidence>
<feature type="binding site" evidence="9">
    <location>
        <position position="9"/>
    </location>
    <ligand>
        <name>substrate</name>
    </ligand>
</feature>
<keyword evidence="5 9" id="KW-0067">ATP-binding</keyword>
<feature type="binding site" evidence="9">
    <location>
        <position position="88"/>
    </location>
    <ligand>
        <name>substrate</name>
    </ligand>
</feature>
<dbReference type="RefSeq" id="WP_006594540.1">
    <property type="nucleotide sequence ID" value="NZ_BAHD01000094.1"/>
</dbReference>
<comment type="cofactor">
    <cofactor evidence="9">
        <name>Mg(2+)</name>
        <dbReference type="ChEBI" id="CHEBI:18420"/>
    </cofactor>
</comment>
<dbReference type="SUPFAM" id="SSF52374">
    <property type="entry name" value="Nucleotidylyl transferase"/>
    <property type="match status" value="1"/>
</dbReference>
<keyword evidence="1 9" id="KW-0963">Cytoplasm</keyword>
<evidence type="ECO:0000256" key="8">
    <source>
        <dbReference type="ARBA" id="ARBA00029346"/>
    </source>
</evidence>
<dbReference type="CDD" id="cd02163">
    <property type="entry name" value="PPAT"/>
    <property type="match status" value="1"/>
</dbReference>
<name>K6VP60_9MICO</name>
<accession>K6VP60</accession>
<feature type="binding site" evidence="9">
    <location>
        <position position="99"/>
    </location>
    <ligand>
        <name>ATP</name>
        <dbReference type="ChEBI" id="CHEBI:30616"/>
    </ligand>
</feature>
<organism evidence="11 12">
    <name type="scientific">Kineosphaera limosa NBRC 100340</name>
    <dbReference type="NCBI Taxonomy" id="1184609"/>
    <lineage>
        <taxon>Bacteria</taxon>
        <taxon>Bacillati</taxon>
        <taxon>Actinomycetota</taxon>
        <taxon>Actinomycetes</taxon>
        <taxon>Micrococcales</taxon>
        <taxon>Dermatophilaceae</taxon>
        <taxon>Kineosphaera</taxon>
    </lineage>
</organism>
<dbReference type="Gene3D" id="3.40.50.620">
    <property type="entry name" value="HUPs"/>
    <property type="match status" value="1"/>
</dbReference>
<comment type="function">
    <text evidence="9">Reversibly transfers an adenylyl group from ATP to 4'-phosphopantetheine, yielding dephospho-CoA (dPCoA) and pyrophosphate.</text>
</comment>
<sequence length="159" mass="17310">MRRCVCPGSFDPVTLGHLDVINRAARLYDEVVVAVLDNPAKHSLFSLQERVELLTEQVRDLGGVRVMPFGGRLLVELCEQVDAQAIVKGLRGEVDYSYELPMAVMNRRLTGVETLFMPGEPGLNEVSSSLIKEVARYGGDVSGLLPAAVWAALTAKLAD</sequence>
<evidence type="ECO:0000313" key="12">
    <source>
        <dbReference type="Proteomes" id="UP000008366"/>
    </source>
</evidence>
<evidence type="ECO:0000256" key="3">
    <source>
        <dbReference type="ARBA" id="ARBA00022695"/>
    </source>
</evidence>
<comment type="pathway">
    <text evidence="9">Cofactor biosynthesis; coenzyme A biosynthesis; CoA from (R)-pantothenate: step 4/5.</text>
</comment>
<evidence type="ECO:0000256" key="9">
    <source>
        <dbReference type="HAMAP-Rule" id="MF_00151"/>
    </source>
</evidence>
<keyword evidence="7 9" id="KW-0173">Coenzyme A biosynthesis</keyword>
<dbReference type="eggNOG" id="COG0669">
    <property type="taxonomic scope" value="Bacteria"/>
</dbReference>
<comment type="caution">
    <text evidence="11">The sequence shown here is derived from an EMBL/GenBank/DDBJ whole genome shotgun (WGS) entry which is preliminary data.</text>
</comment>
<feature type="site" description="Transition state stabilizer" evidence="9">
    <location>
        <position position="17"/>
    </location>
</feature>
<dbReference type="GO" id="GO:0004595">
    <property type="term" value="F:pantetheine-phosphate adenylyltransferase activity"/>
    <property type="evidence" value="ECO:0007669"/>
    <property type="project" value="UniProtKB-UniRule"/>
</dbReference>
<dbReference type="PRINTS" id="PR01020">
    <property type="entry name" value="LPSBIOSNTHSS"/>
</dbReference>
<protein>
    <recommendedName>
        <fullName evidence="9">Phosphopantetheine adenylyltransferase</fullName>
        <ecNumber evidence="9">2.7.7.3</ecNumber>
    </recommendedName>
    <alternativeName>
        <fullName evidence="9">Dephospho-CoA pyrophosphorylase</fullName>
    </alternativeName>
    <alternativeName>
        <fullName evidence="9">Pantetheine-phosphate adenylyltransferase</fullName>
        <shortName evidence="9">PPAT</shortName>
    </alternativeName>
</protein>
<comment type="subunit">
    <text evidence="9">Homohexamer.</text>
</comment>
<evidence type="ECO:0000256" key="4">
    <source>
        <dbReference type="ARBA" id="ARBA00022741"/>
    </source>
</evidence>
<dbReference type="NCBIfam" id="TIGR00125">
    <property type="entry name" value="cyt_tran_rel"/>
    <property type="match status" value="1"/>
</dbReference>
<evidence type="ECO:0000256" key="7">
    <source>
        <dbReference type="ARBA" id="ARBA00022993"/>
    </source>
</evidence>
<comment type="subcellular location">
    <subcellularLocation>
        <location evidence="9">Cytoplasm</location>
    </subcellularLocation>
</comment>
<dbReference type="EC" id="2.7.7.3" evidence="9"/>
<dbReference type="Pfam" id="PF01467">
    <property type="entry name" value="CTP_transf_like"/>
    <property type="match status" value="1"/>
</dbReference>
<dbReference type="Proteomes" id="UP000008366">
    <property type="component" value="Unassembled WGS sequence"/>
</dbReference>
<feature type="binding site" evidence="9">
    <location>
        <position position="74"/>
    </location>
    <ligand>
        <name>substrate</name>
    </ligand>
</feature>
<dbReference type="GO" id="GO:0015937">
    <property type="term" value="P:coenzyme A biosynthetic process"/>
    <property type="evidence" value="ECO:0007669"/>
    <property type="project" value="UniProtKB-UniRule"/>
</dbReference>
<dbReference type="AlphaFoldDB" id="K6VP60"/>
<keyword evidence="12" id="KW-1185">Reference proteome</keyword>
<evidence type="ECO:0000256" key="2">
    <source>
        <dbReference type="ARBA" id="ARBA00022679"/>
    </source>
</evidence>
<dbReference type="PANTHER" id="PTHR21342:SF1">
    <property type="entry name" value="PHOSPHOPANTETHEINE ADENYLYLTRANSFERASE"/>
    <property type="match status" value="1"/>
</dbReference>
<dbReference type="InterPro" id="IPR014729">
    <property type="entry name" value="Rossmann-like_a/b/a_fold"/>
</dbReference>
<feature type="binding site" evidence="9">
    <location>
        <position position="41"/>
    </location>
    <ligand>
        <name>substrate</name>
    </ligand>
</feature>
<feature type="domain" description="Cytidyltransferase-like" evidence="10">
    <location>
        <begin position="5"/>
        <end position="133"/>
    </location>
</feature>
<keyword evidence="6 9" id="KW-0460">Magnesium</keyword>
<keyword evidence="4 9" id="KW-0547">Nucleotide-binding</keyword>
<dbReference type="STRING" id="1184609.KILIM_094_00080"/>
<evidence type="ECO:0000256" key="1">
    <source>
        <dbReference type="ARBA" id="ARBA00022490"/>
    </source>
</evidence>
<evidence type="ECO:0000259" key="10">
    <source>
        <dbReference type="Pfam" id="PF01467"/>
    </source>
</evidence>
<dbReference type="UniPathway" id="UPA00241">
    <property type="reaction ID" value="UER00355"/>
</dbReference>
<keyword evidence="3 9" id="KW-0548">Nucleotidyltransferase</keyword>
<reference evidence="11 12" key="1">
    <citation type="submission" date="2012-08" db="EMBL/GenBank/DDBJ databases">
        <title>Whole genome shotgun sequence of Kineosphaera limosa NBRC 100340.</title>
        <authorList>
            <person name="Yoshida I."/>
            <person name="Isaki S."/>
            <person name="Hosoyama A."/>
            <person name="Tsuchikane K."/>
            <person name="Katsumata H."/>
            <person name="Ando Y."/>
            <person name="Ohji S."/>
            <person name="Hamada M."/>
            <person name="Tamura T."/>
            <person name="Yamazoe A."/>
            <person name="Yamazaki S."/>
            <person name="Fujita N."/>
        </authorList>
    </citation>
    <scope>NUCLEOTIDE SEQUENCE [LARGE SCALE GENOMIC DNA]</scope>
    <source>
        <strain evidence="11 12">NBRC 100340</strain>
    </source>
</reference>
<dbReference type="PANTHER" id="PTHR21342">
    <property type="entry name" value="PHOSPHOPANTETHEINE ADENYLYLTRANSFERASE"/>
    <property type="match status" value="1"/>
</dbReference>
<dbReference type="EMBL" id="BAHD01000094">
    <property type="protein sequence ID" value="GAB98008.1"/>
    <property type="molecule type" value="Genomic_DNA"/>
</dbReference>
<dbReference type="NCBIfam" id="TIGR01510">
    <property type="entry name" value="coaD_prev_kdtB"/>
    <property type="match status" value="1"/>
</dbReference>
<feature type="binding site" evidence="9">
    <location>
        <begin position="89"/>
        <end position="91"/>
    </location>
    <ligand>
        <name>ATP</name>
        <dbReference type="ChEBI" id="CHEBI:30616"/>
    </ligand>
</feature>
<dbReference type="OrthoDB" id="9806661at2"/>
<evidence type="ECO:0000256" key="6">
    <source>
        <dbReference type="ARBA" id="ARBA00022842"/>
    </source>
</evidence>
<feature type="binding site" evidence="9">
    <location>
        <begin position="9"/>
        <end position="10"/>
    </location>
    <ligand>
        <name>ATP</name>
        <dbReference type="ChEBI" id="CHEBI:30616"/>
    </ligand>
</feature>
<feature type="binding site" evidence="9">
    <location>
        <begin position="123"/>
        <end position="129"/>
    </location>
    <ligand>
        <name>ATP</name>
        <dbReference type="ChEBI" id="CHEBI:30616"/>
    </ligand>
</feature>
<gene>
    <name evidence="9 11" type="primary">coaD</name>
    <name evidence="11" type="ORF">KILIM_094_00080</name>
</gene>
<evidence type="ECO:0000313" key="11">
    <source>
        <dbReference type="EMBL" id="GAB98008.1"/>
    </source>
</evidence>
<comment type="similarity">
    <text evidence="9">Belongs to the bacterial CoaD family.</text>
</comment>